<organism evidence="2">
    <name type="scientific">Ignavibacterium album</name>
    <dbReference type="NCBI Taxonomy" id="591197"/>
    <lineage>
        <taxon>Bacteria</taxon>
        <taxon>Pseudomonadati</taxon>
        <taxon>Ignavibacteriota</taxon>
        <taxon>Ignavibacteria</taxon>
        <taxon>Ignavibacteriales</taxon>
        <taxon>Ignavibacteriaceae</taxon>
        <taxon>Ignavibacterium</taxon>
    </lineage>
</organism>
<accession>A0A832DKU7</accession>
<name>A0A832DKU7_9BACT</name>
<dbReference type="SUPFAM" id="SSF56935">
    <property type="entry name" value="Porins"/>
    <property type="match status" value="1"/>
</dbReference>
<protein>
    <recommendedName>
        <fullName evidence="3">Porin</fullName>
    </recommendedName>
</protein>
<dbReference type="EMBL" id="DSVI01000008">
    <property type="protein sequence ID" value="HGT47864.1"/>
    <property type="molecule type" value="Genomic_DNA"/>
</dbReference>
<dbReference type="AlphaFoldDB" id="A0A832DKU7"/>
<comment type="caution">
    <text evidence="2">The sequence shown here is derived from an EMBL/GenBank/DDBJ whole genome shotgun (WGS) entry which is preliminary data.</text>
</comment>
<feature type="signal peptide" evidence="1">
    <location>
        <begin position="1"/>
        <end position="20"/>
    </location>
</feature>
<proteinExistence type="predicted"/>
<evidence type="ECO:0000256" key="1">
    <source>
        <dbReference type="SAM" id="SignalP"/>
    </source>
</evidence>
<dbReference type="Gene3D" id="2.40.160.10">
    <property type="entry name" value="Porin"/>
    <property type="match status" value="1"/>
</dbReference>
<sequence length="365" mass="41350">MKKNLFVLLLVLTSINFLFAQEVTNKGRISGYMFGDYFYNAARDTGIASLSNAVNNGKKDLNGIQLRRIYFTYDYDISESFTTKFRLEADQVSNTSDGKIGVFVKDAYLQWKNIFKGSDFIFGIQPTPAFEVSEGIWGNRFLEKTIMDLRGIVSSRDLAVTLKGKIDSEGMFKYWLMIGDGSGNKPETDKYKRFYAHIQYSPIKQFTATLYADLKARPNINDPASTTTPPATVANNDLTYALFLGYKEKDAYTFGVEGFLNPRQNGMVKNGELKDKTGMGFSAFASYNFSKELAFVGRYDYYDPNTDTDVKGDSRNWFILSLNYKPDEKVTISPNVVIETYESIPNGRSIDASITPRITFFYSFL</sequence>
<keyword evidence="1" id="KW-0732">Signal</keyword>
<reference evidence="2" key="1">
    <citation type="journal article" date="2020" name="mSystems">
        <title>Genome- and Community-Level Interaction Insights into Carbon Utilization and Element Cycling Functions of Hydrothermarchaeota in Hydrothermal Sediment.</title>
        <authorList>
            <person name="Zhou Z."/>
            <person name="Liu Y."/>
            <person name="Xu W."/>
            <person name="Pan J."/>
            <person name="Luo Z.H."/>
            <person name="Li M."/>
        </authorList>
    </citation>
    <scope>NUCLEOTIDE SEQUENCE [LARGE SCALE GENOMIC DNA]</scope>
    <source>
        <strain evidence="2">SpSt-500</strain>
    </source>
</reference>
<dbReference type="InterPro" id="IPR023614">
    <property type="entry name" value="Porin_dom_sf"/>
</dbReference>
<evidence type="ECO:0000313" key="2">
    <source>
        <dbReference type="EMBL" id="HGT47864.1"/>
    </source>
</evidence>
<gene>
    <name evidence="2" type="ORF">ENS56_07505</name>
</gene>
<feature type="chain" id="PRO_5032907506" description="Porin" evidence="1">
    <location>
        <begin position="21"/>
        <end position="365"/>
    </location>
</feature>
<evidence type="ECO:0008006" key="3">
    <source>
        <dbReference type="Google" id="ProtNLM"/>
    </source>
</evidence>